<sequence>MKDRLLFIISCDTLRIPRRENHRGLSPNVSENSESAPTKTKEWDRAAMRKHPDFRRDIDSEGVAGTDDKGEMPSETLTVSYPALCYSLHMDLFLFDLQLAHSHPPERYYPPAPLHEESNPAGNALFSSPFTDASRGVPSSTSRSSSANFQHLL</sequence>
<proteinExistence type="predicted"/>
<evidence type="ECO:0000256" key="1">
    <source>
        <dbReference type="SAM" id="MobiDB-lite"/>
    </source>
</evidence>
<accession>A0A2H3B6D0</accession>
<keyword evidence="3" id="KW-1185">Reference proteome</keyword>
<dbReference type="AlphaFoldDB" id="A0A2H3B6D0"/>
<organism evidence="2 3">
    <name type="scientific">Armillaria solidipes</name>
    <dbReference type="NCBI Taxonomy" id="1076256"/>
    <lineage>
        <taxon>Eukaryota</taxon>
        <taxon>Fungi</taxon>
        <taxon>Dikarya</taxon>
        <taxon>Basidiomycota</taxon>
        <taxon>Agaricomycotina</taxon>
        <taxon>Agaricomycetes</taxon>
        <taxon>Agaricomycetidae</taxon>
        <taxon>Agaricales</taxon>
        <taxon>Marasmiineae</taxon>
        <taxon>Physalacriaceae</taxon>
        <taxon>Armillaria</taxon>
    </lineage>
</organism>
<evidence type="ECO:0000313" key="2">
    <source>
        <dbReference type="EMBL" id="PBK65240.1"/>
    </source>
</evidence>
<feature type="region of interest" description="Disordered" evidence="1">
    <location>
        <begin position="21"/>
        <end position="74"/>
    </location>
</feature>
<protein>
    <submittedName>
        <fullName evidence="2">Uncharacterized protein</fullName>
    </submittedName>
</protein>
<gene>
    <name evidence="2" type="ORF">ARMSODRAFT_978364</name>
</gene>
<dbReference type="Proteomes" id="UP000218334">
    <property type="component" value="Unassembled WGS sequence"/>
</dbReference>
<feature type="compositionally biased region" description="Polar residues" evidence="1">
    <location>
        <begin position="27"/>
        <end position="38"/>
    </location>
</feature>
<evidence type="ECO:0000313" key="3">
    <source>
        <dbReference type="Proteomes" id="UP000218334"/>
    </source>
</evidence>
<feature type="region of interest" description="Disordered" evidence="1">
    <location>
        <begin position="108"/>
        <end position="153"/>
    </location>
</feature>
<name>A0A2H3B6D0_9AGAR</name>
<reference evidence="3" key="1">
    <citation type="journal article" date="2017" name="Nat. Ecol. Evol.">
        <title>Genome expansion and lineage-specific genetic innovations in the forest pathogenic fungi Armillaria.</title>
        <authorList>
            <person name="Sipos G."/>
            <person name="Prasanna A.N."/>
            <person name="Walter M.C."/>
            <person name="O'Connor E."/>
            <person name="Balint B."/>
            <person name="Krizsan K."/>
            <person name="Kiss B."/>
            <person name="Hess J."/>
            <person name="Varga T."/>
            <person name="Slot J."/>
            <person name="Riley R."/>
            <person name="Boka B."/>
            <person name="Rigling D."/>
            <person name="Barry K."/>
            <person name="Lee J."/>
            <person name="Mihaltcheva S."/>
            <person name="LaButti K."/>
            <person name="Lipzen A."/>
            <person name="Waldron R."/>
            <person name="Moloney N.M."/>
            <person name="Sperisen C."/>
            <person name="Kredics L."/>
            <person name="Vagvoelgyi C."/>
            <person name="Patrignani A."/>
            <person name="Fitzpatrick D."/>
            <person name="Nagy I."/>
            <person name="Doyle S."/>
            <person name="Anderson J.B."/>
            <person name="Grigoriev I.V."/>
            <person name="Gueldener U."/>
            <person name="Muensterkoetter M."/>
            <person name="Nagy L.G."/>
        </authorList>
    </citation>
    <scope>NUCLEOTIDE SEQUENCE [LARGE SCALE GENOMIC DNA]</scope>
    <source>
        <strain evidence="3">28-4</strain>
    </source>
</reference>
<feature type="compositionally biased region" description="Basic and acidic residues" evidence="1">
    <location>
        <begin position="39"/>
        <end position="59"/>
    </location>
</feature>
<dbReference type="EMBL" id="KZ293446">
    <property type="protein sequence ID" value="PBK65240.1"/>
    <property type="molecule type" value="Genomic_DNA"/>
</dbReference>